<dbReference type="InterPro" id="IPR036291">
    <property type="entry name" value="NAD(P)-bd_dom_sf"/>
</dbReference>
<evidence type="ECO:0000313" key="4">
    <source>
        <dbReference type="EMBL" id="KAJ1972972.1"/>
    </source>
</evidence>
<sequence length="127" mass="14066">MPQIFQPDPNTAGGYCLGVPVSPQTQVPLFDMVDDGGSCVGYCFLNPQETIGKMYDLAYSYKSFDQMAQIMSKRAGVSICAVQLDEQVIAQHPLYQSHNILCMFQCFLNGTSLPMKAFTKRAKRLVA</sequence>
<dbReference type="InterPro" id="IPR008030">
    <property type="entry name" value="NmrA-like"/>
</dbReference>
<organism evidence="4 5">
    <name type="scientific">Dimargaris verticillata</name>
    <dbReference type="NCBI Taxonomy" id="2761393"/>
    <lineage>
        <taxon>Eukaryota</taxon>
        <taxon>Fungi</taxon>
        <taxon>Fungi incertae sedis</taxon>
        <taxon>Zoopagomycota</taxon>
        <taxon>Kickxellomycotina</taxon>
        <taxon>Dimargaritomycetes</taxon>
        <taxon>Dimargaritales</taxon>
        <taxon>Dimargaritaceae</taxon>
        <taxon>Dimargaris</taxon>
    </lineage>
</organism>
<dbReference type="Gene3D" id="3.90.25.10">
    <property type="entry name" value="UDP-galactose 4-epimerase, domain 1"/>
    <property type="match status" value="1"/>
</dbReference>
<accession>A0A9W8AZ82</accession>
<protein>
    <recommendedName>
        <fullName evidence="3">NmrA-like domain-containing protein</fullName>
    </recommendedName>
</protein>
<name>A0A9W8AZ82_9FUNG</name>
<comment type="similarity">
    <text evidence="1">Belongs to the NmrA-type oxidoreductase family.</text>
</comment>
<evidence type="ECO:0000256" key="1">
    <source>
        <dbReference type="ARBA" id="ARBA00006328"/>
    </source>
</evidence>
<feature type="domain" description="NmrA-like" evidence="3">
    <location>
        <begin position="8"/>
        <end position="107"/>
    </location>
</feature>
<dbReference type="Pfam" id="PF05368">
    <property type="entry name" value="NmrA"/>
    <property type="match status" value="1"/>
</dbReference>
<dbReference type="Gene3D" id="3.40.50.720">
    <property type="entry name" value="NAD(P)-binding Rossmann-like Domain"/>
    <property type="match status" value="1"/>
</dbReference>
<dbReference type="OrthoDB" id="3358371at2759"/>
<gene>
    <name evidence="4" type="ORF">H4R34_005231</name>
</gene>
<evidence type="ECO:0000256" key="2">
    <source>
        <dbReference type="ARBA" id="ARBA00022857"/>
    </source>
</evidence>
<dbReference type="AlphaFoldDB" id="A0A9W8AZ82"/>
<evidence type="ECO:0000259" key="3">
    <source>
        <dbReference type="Pfam" id="PF05368"/>
    </source>
</evidence>
<evidence type="ECO:0000313" key="5">
    <source>
        <dbReference type="Proteomes" id="UP001151582"/>
    </source>
</evidence>
<dbReference type="SUPFAM" id="SSF51735">
    <property type="entry name" value="NAD(P)-binding Rossmann-fold domains"/>
    <property type="match status" value="1"/>
</dbReference>
<dbReference type="Proteomes" id="UP001151582">
    <property type="component" value="Unassembled WGS sequence"/>
</dbReference>
<comment type="caution">
    <text evidence="4">The sequence shown here is derived from an EMBL/GenBank/DDBJ whole genome shotgun (WGS) entry which is preliminary data.</text>
</comment>
<keyword evidence="5" id="KW-1185">Reference proteome</keyword>
<dbReference type="PANTHER" id="PTHR42748">
    <property type="entry name" value="NITROGEN METABOLITE REPRESSION PROTEIN NMRA FAMILY MEMBER"/>
    <property type="match status" value="1"/>
</dbReference>
<proteinExistence type="inferred from homology"/>
<reference evidence="4" key="1">
    <citation type="submission" date="2022-07" db="EMBL/GenBank/DDBJ databases">
        <title>Phylogenomic reconstructions and comparative analyses of Kickxellomycotina fungi.</title>
        <authorList>
            <person name="Reynolds N.K."/>
            <person name="Stajich J.E."/>
            <person name="Barry K."/>
            <person name="Grigoriev I.V."/>
            <person name="Crous P."/>
            <person name="Smith M.E."/>
        </authorList>
    </citation>
    <scope>NUCLEOTIDE SEQUENCE</scope>
    <source>
        <strain evidence="4">RSA 567</strain>
    </source>
</reference>
<dbReference type="EMBL" id="JANBQB010000922">
    <property type="protein sequence ID" value="KAJ1972972.1"/>
    <property type="molecule type" value="Genomic_DNA"/>
</dbReference>
<dbReference type="GO" id="GO:0005634">
    <property type="term" value="C:nucleus"/>
    <property type="evidence" value="ECO:0007669"/>
    <property type="project" value="TreeGrafter"/>
</dbReference>
<dbReference type="InterPro" id="IPR051164">
    <property type="entry name" value="NmrA-like_oxidored"/>
</dbReference>
<dbReference type="PANTHER" id="PTHR42748:SF7">
    <property type="entry name" value="NMRA LIKE REDOX SENSOR 1-RELATED"/>
    <property type="match status" value="1"/>
</dbReference>
<keyword evidence="2" id="KW-0521">NADP</keyword>